<name>A0A232M767_9EURO</name>
<evidence type="ECO:0000313" key="3">
    <source>
        <dbReference type="Proteomes" id="UP000243515"/>
    </source>
</evidence>
<evidence type="ECO:0000313" key="2">
    <source>
        <dbReference type="EMBL" id="OXV12178.1"/>
    </source>
</evidence>
<reference evidence="2 3" key="1">
    <citation type="journal article" date="2015" name="Environ. Microbiol.">
        <title>Metagenome sequence of Elaphomyces granulatus from sporocarp tissue reveals Ascomycota ectomycorrhizal fingerprints of genome expansion and a Proteobacteria-rich microbiome.</title>
        <authorList>
            <person name="Quandt C.A."/>
            <person name="Kohler A."/>
            <person name="Hesse C.N."/>
            <person name="Sharpton T.J."/>
            <person name="Martin F."/>
            <person name="Spatafora J.W."/>
        </authorList>
    </citation>
    <scope>NUCLEOTIDE SEQUENCE [LARGE SCALE GENOMIC DNA]</scope>
    <source>
        <strain evidence="2 3">OSC145934</strain>
    </source>
</reference>
<dbReference type="AlphaFoldDB" id="A0A232M767"/>
<dbReference type="OrthoDB" id="3557221at2759"/>
<dbReference type="Proteomes" id="UP000243515">
    <property type="component" value="Unassembled WGS sequence"/>
</dbReference>
<evidence type="ECO:0000256" key="1">
    <source>
        <dbReference type="SAM" id="SignalP"/>
    </source>
</evidence>
<protein>
    <recommendedName>
        <fullName evidence="4">Hydrophobin</fullName>
    </recommendedName>
</protein>
<accession>A0A232M767</accession>
<sequence>MHFNTINALCSFFFAFLVGGGMASPITETSLEPRALLPISVGGNQAGGCPQVGGPVTQSNKCSSGTSFCCSPTNSGGHNCVNTNTTCDSTVICCNNNGNGTQICIGTANINLNMPINIHL</sequence>
<feature type="chain" id="PRO_5013144690" description="Hydrophobin" evidence="1">
    <location>
        <begin position="24"/>
        <end position="120"/>
    </location>
</feature>
<comment type="caution">
    <text evidence="2">The sequence shown here is derived from an EMBL/GenBank/DDBJ whole genome shotgun (WGS) entry which is preliminary data.</text>
</comment>
<keyword evidence="3" id="KW-1185">Reference proteome</keyword>
<organism evidence="2 3">
    <name type="scientific">Elaphomyces granulatus</name>
    <dbReference type="NCBI Taxonomy" id="519963"/>
    <lineage>
        <taxon>Eukaryota</taxon>
        <taxon>Fungi</taxon>
        <taxon>Dikarya</taxon>
        <taxon>Ascomycota</taxon>
        <taxon>Pezizomycotina</taxon>
        <taxon>Eurotiomycetes</taxon>
        <taxon>Eurotiomycetidae</taxon>
        <taxon>Eurotiales</taxon>
        <taxon>Elaphomycetaceae</taxon>
        <taxon>Elaphomyces</taxon>
    </lineage>
</organism>
<evidence type="ECO:0008006" key="4">
    <source>
        <dbReference type="Google" id="ProtNLM"/>
    </source>
</evidence>
<feature type="signal peptide" evidence="1">
    <location>
        <begin position="1"/>
        <end position="23"/>
    </location>
</feature>
<dbReference type="EMBL" id="NPHW01001675">
    <property type="protein sequence ID" value="OXV12178.1"/>
    <property type="molecule type" value="Genomic_DNA"/>
</dbReference>
<gene>
    <name evidence="2" type="ORF">Egran_00061</name>
</gene>
<keyword evidence="1" id="KW-0732">Signal</keyword>
<proteinExistence type="predicted"/>